<dbReference type="GeneID" id="9950917"/>
<gene>
    <name evidence="1 3" type="ORF">LOAG_13447</name>
</gene>
<dbReference type="RefSeq" id="XP_020301193.1">
    <property type="nucleotide sequence ID" value="XM_020448685.1"/>
</dbReference>
<keyword evidence="2" id="KW-1185">Reference proteome</keyword>
<evidence type="ECO:0000313" key="3">
    <source>
        <dbReference type="WBParaSite" id="EN70_9561"/>
    </source>
</evidence>
<dbReference type="AlphaFoldDB" id="A0A1I7W4H0"/>
<dbReference type="OMA" id="HCINQIT"/>
<dbReference type="WBParaSite" id="EN70_9561">
    <property type="protein sequence ID" value="EN70_9561"/>
    <property type="gene ID" value="EN70_9561"/>
</dbReference>
<accession>A0A1S0TJI1</accession>
<dbReference type="Proteomes" id="UP000095285">
    <property type="component" value="Unassembled WGS sequence"/>
</dbReference>
<proteinExistence type="predicted"/>
<sequence length="307" mass="35470">MDLRFGGDEMSEVFSPGDDPNKEFWTFRKLQFNDTISIRMKHTSYAYSFFFRSQCVINFTFLDSRNVEVVRFTIIPGRAEFQLTCPPNKDTVTYFSDNAYKKSYRFVLLFSSVGIMLFHDEYLNSKTDQCINRITDITKFRQSVIEAKGFESTVEIRSETSRIPSSWHIIEPIPMGHGIAIEYFRHGKSIITIRLGDKNGITALALILDYTKGVLYTKRDRLDDENVVCVNFGSSVQFISTMLGRIEIIILPYHYKIDMLTADRSKTSNSRGCLVSGHHLSPYDIGQTILDSTSKNTVFYYYYVYEP</sequence>
<dbReference type="KEGG" id="loa:LOAG_13447"/>
<organism evidence="2 3">
    <name type="scientific">Loa loa</name>
    <name type="common">Eye worm</name>
    <name type="synonym">Filaria loa</name>
    <dbReference type="NCBI Taxonomy" id="7209"/>
    <lineage>
        <taxon>Eukaryota</taxon>
        <taxon>Metazoa</taxon>
        <taxon>Ecdysozoa</taxon>
        <taxon>Nematoda</taxon>
        <taxon>Chromadorea</taxon>
        <taxon>Rhabditida</taxon>
        <taxon>Spirurina</taxon>
        <taxon>Spiruromorpha</taxon>
        <taxon>Filarioidea</taxon>
        <taxon>Onchocercidae</taxon>
        <taxon>Loa</taxon>
    </lineage>
</organism>
<accession>A0A1I7W4H0</accession>
<dbReference type="EMBL" id="JH712322">
    <property type="protein sequence ID" value="EFO15068.2"/>
    <property type="molecule type" value="Genomic_DNA"/>
</dbReference>
<reference evidence="3" key="2">
    <citation type="submission" date="2016-11" db="UniProtKB">
        <authorList>
            <consortium name="WormBaseParasite"/>
        </authorList>
    </citation>
    <scope>IDENTIFICATION</scope>
</reference>
<evidence type="ECO:0000313" key="2">
    <source>
        <dbReference type="Proteomes" id="UP000095285"/>
    </source>
</evidence>
<reference evidence="1 2" key="1">
    <citation type="submission" date="2012-04" db="EMBL/GenBank/DDBJ databases">
        <title>The Genome Sequence of Loa loa.</title>
        <authorList>
            <consortium name="The Broad Institute Genome Sequencing Platform"/>
            <consortium name="Broad Institute Genome Sequencing Center for Infectious Disease"/>
            <person name="Nutman T.B."/>
            <person name="Fink D.L."/>
            <person name="Russ C."/>
            <person name="Young S."/>
            <person name="Zeng Q."/>
            <person name="Gargeya S."/>
            <person name="Alvarado L."/>
            <person name="Berlin A."/>
            <person name="Chapman S.B."/>
            <person name="Chen Z."/>
            <person name="Freedman E."/>
            <person name="Gellesch M."/>
            <person name="Goldberg J."/>
            <person name="Griggs A."/>
            <person name="Gujja S."/>
            <person name="Heilman E.R."/>
            <person name="Heiman D."/>
            <person name="Howarth C."/>
            <person name="Mehta T."/>
            <person name="Neiman D."/>
            <person name="Pearson M."/>
            <person name="Roberts A."/>
            <person name="Saif S."/>
            <person name="Shea T."/>
            <person name="Shenoy N."/>
            <person name="Sisk P."/>
            <person name="Stolte C."/>
            <person name="Sykes S."/>
            <person name="White J."/>
            <person name="Yandava C."/>
            <person name="Haas B."/>
            <person name="Henn M.R."/>
            <person name="Nusbaum C."/>
            <person name="Birren B."/>
        </authorList>
    </citation>
    <scope>NUCLEOTIDE SEQUENCE [LARGE SCALE GENOMIC DNA]</scope>
</reference>
<dbReference type="CTD" id="9950917"/>
<evidence type="ECO:0000313" key="1">
    <source>
        <dbReference type="EMBL" id="EFO15068.2"/>
    </source>
</evidence>
<protein>
    <submittedName>
        <fullName evidence="3">IgGFc_binding domain-containing protein</fullName>
    </submittedName>
</protein>
<name>A0A1I7W4H0_LOALO</name>
<dbReference type="OrthoDB" id="5791400at2759"/>